<evidence type="ECO:0000256" key="2">
    <source>
        <dbReference type="ARBA" id="ARBA00022833"/>
    </source>
</evidence>
<feature type="domain" description="Xylanolytic transcriptional activator regulatory" evidence="8">
    <location>
        <begin position="307"/>
        <end position="491"/>
    </location>
</feature>
<evidence type="ECO:0000256" key="4">
    <source>
        <dbReference type="ARBA" id="ARBA00023163"/>
    </source>
</evidence>
<evidence type="ECO:0000256" key="1">
    <source>
        <dbReference type="ARBA" id="ARBA00022723"/>
    </source>
</evidence>
<feature type="region of interest" description="Disordered" evidence="7">
    <location>
        <begin position="209"/>
        <end position="231"/>
    </location>
</feature>
<evidence type="ECO:0000256" key="7">
    <source>
        <dbReference type="SAM" id="MobiDB-lite"/>
    </source>
</evidence>
<reference evidence="9" key="1">
    <citation type="submission" date="2021-02" db="EMBL/GenBank/DDBJ databases">
        <title>Genome sequence Cadophora malorum strain M34.</title>
        <authorList>
            <person name="Stefanovic E."/>
            <person name="Vu D."/>
            <person name="Scully C."/>
            <person name="Dijksterhuis J."/>
            <person name="Roader J."/>
            <person name="Houbraken J."/>
        </authorList>
    </citation>
    <scope>NUCLEOTIDE SEQUENCE</scope>
    <source>
        <strain evidence="9">M34</strain>
    </source>
</reference>
<proteinExistence type="predicted"/>
<dbReference type="GO" id="GO:0008270">
    <property type="term" value="F:zinc ion binding"/>
    <property type="evidence" value="ECO:0007669"/>
    <property type="project" value="InterPro"/>
</dbReference>
<feature type="compositionally biased region" description="Polar residues" evidence="7">
    <location>
        <begin position="86"/>
        <end position="112"/>
    </location>
</feature>
<dbReference type="Pfam" id="PF04082">
    <property type="entry name" value="Fungal_trans"/>
    <property type="match status" value="1"/>
</dbReference>
<keyword evidence="1" id="KW-0479">Metal-binding</keyword>
<organism evidence="9 10">
    <name type="scientific">Cadophora malorum</name>
    <dbReference type="NCBI Taxonomy" id="108018"/>
    <lineage>
        <taxon>Eukaryota</taxon>
        <taxon>Fungi</taxon>
        <taxon>Dikarya</taxon>
        <taxon>Ascomycota</taxon>
        <taxon>Pezizomycotina</taxon>
        <taxon>Leotiomycetes</taxon>
        <taxon>Helotiales</taxon>
        <taxon>Ploettnerulaceae</taxon>
        <taxon>Cadophora</taxon>
    </lineage>
</organism>
<feature type="region of interest" description="Disordered" evidence="7">
    <location>
        <begin position="38"/>
        <end position="112"/>
    </location>
</feature>
<evidence type="ECO:0000313" key="10">
    <source>
        <dbReference type="Proteomes" id="UP000664132"/>
    </source>
</evidence>
<name>A0A8H7WAL9_9HELO</name>
<dbReference type="GO" id="GO:0003677">
    <property type="term" value="F:DNA binding"/>
    <property type="evidence" value="ECO:0007669"/>
    <property type="project" value="InterPro"/>
</dbReference>
<evidence type="ECO:0000313" key="9">
    <source>
        <dbReference type="EMBL" id="KAG4418439.1"/>
    </source>
</evidence>
<evidence type="ECO:0000259" key="8">
    <source>
        <dbReference type="Pfam" id="PF04082"/>
    </source>
</evidence>
<keyword evidence="6" id="KW-0175">Coiled coil</keyword>
<accession>A0A8H7WAL9</accession>
<feature type="coiled-coil region" evidence="6">
    <location>
        <begin position="620"/>
        <end position="647"/>
    </location>
</feature>
<dbReference type="InterPro" id="IPR007219">
    <property type="entry name" value="XnlR_reg_dom"/>
</dbReference>
<comment type="caution">
    <text evidence="9">The sequence shown here is derived from an EMBL/GenBank/DDBJ whole genome shotgun (WGS) entry which is preliminary data.</text>
</comment>
<dbReference type="Proteomes" id="UP000664132">
    <property type="component" value="Unassembled WGS sequence"/>
</dbReference>
<evidence type="ECO:0000256" key="3">
    <source>
        <dbReference type="ARBA" id="ARBA00023015"/>
    </source>
</evidence>
<dbReference type="CDD" id="cd12148">
    <property type="entry name" value="fungal_TF_MHR"/>
    <property type="match status" value="1"/>
</dbReference>
<feature type="compositionally biased region" description="Basic and acidic residues" evidence="7">
    <location>
        <begin position="209"/>
        <end position="230"/>
    </location>
</feature>
<feature type="region of interest" description="Disordered" evidence="7">
    <location>
        <begin position="168"/>
        <end position="190"/>
    </location>
</feature>
<dbReference type="PANTHER" id="PTHR47660">
    <property type="entry name" value="TRANSCRIPTION FACTOR WITH C2H2 AND ZN(2)-CYS(6) DNA BINDING DOMAIN (EUROFUNG)-RELATED-RELATED"/>
    <property type="match status" value="1"/>
</dbReference>
<dbReference type="OrthoDB" id="10018191at2759"/>
<sequence>MSHSMCTLPGVADQDCEFSRRNGRISQSLVNSAAFTHSSLSPQNDTQNVHEGSSDVQSGRDMAYDWNIDPSPPVQHHEEDSGAFPSPTSLSEPTCSNGQIYQPEPCNSTSQSDVLLPPDLQMSVNLTDNMYMDSLSGATAWPWIHENLFLPADWSLQWPDGEPGYPFQQVSDEAFSGDSASRPSQMRSGDTGMILSAVSDFPTSIGEEQRLSHGQDHGEVQHLDGPDQDRGVAAQSIQPEETLASTPTGQNRLIETLVNDAARETTLSSKHDRVAYWASISRKIQGVFSFPFQRAESSHILRGFVGLYLLNFGPLWPLLSNQGLNCDLIQPLLYLTLASIGAMYGGAQAAHFGTILHNRLRQTLTMSLELGGVDDDLLWLGQARLLTQVAALYFGQSKAFSYAQHLGGVLVAQARRMDLFSAPRTRCSEKLAALSKQHADRLSRWLHSEGRRRLAFGILRAETYTSVLLNTRPLISPEEIDLELPCSDQTWRGPVLPLDIYLALVERDQTTAKAQSFSDTIRIALERDERFSVLDPMGNELLIFGLQQAVWRFSHDYYMLERLAGSDEMLSDLCYDGLDTDSSGVGRSGASQSTVQRAESTTSVLSGLLDDHLVSRPQGMRDLKSDLDRLTNALRKWKESFRSISNELNLQRDRNSFLSSLLLFHLSFMRLQAPIDDLHHISYRVADERSIERSIVDDVCRWANGQRGYVAVRHAIAIWSLISREVQRPEQTRAKFNFLAFLGLHHAAVVLWTYAGAHELQKGYISGDVLTITPLRVADLPIPLESSTIPSILRLFSDVFSMISPARWSSFGAAASKLAEREFPRVDIQ</sequence>
<keyword evidence="4" id="KW-0804">Transcription</keyword>
<keyword evidence="10" id="KW-1185">Reference proteome</keyword>
<dbReference type="GO" id="GO:0006351">
    <property type="term" value="P:DNA-templated transcription"/>
    <property type="evidence" value="ECO:0007669"/>
    <property type="project" value="InterPro"/>
</dbReference>
<feature type="compositionally biased region" description="Polar residues" evidence="7">
    <location>
        <begin position="38"/>
        <end position="57"/>
    </location>
</feature>
<gene>
    <name evidence="9" type="ORF">IFR04_008424</name>
</gene>
<keyword evidence="3" id="KW-0805">Transcription regulation</keyword>
<keyword evidence="5" id="KW-0539">Nucleus</keyword>
<feature type="compositionally biased region" description="Polar residues" evidence="7">
    <location>
        <begin position="178"/>
        <end position="188"/>
    </location>
</feature>
<dbReference type="PANTHER" id="PTHR47660:SF7">
    <property type="entry name" value="TRANSCRIPTION FACTOR WITH C2H2 AND ZN(2)-CYS(6) DNA BINDING DOMAIN (EUROFUNG)"/>
    <property type="match status" value="1"/>
</dbReference>
<protein>
    <recommendedName>
        <fullName evidence="8">Xylanolytic transcriptional activator regulatory domain-containing protein</fullName>
    </recommendedName>
</protein>
<evidence type="ECO:0000256" key="5">
    <source>
        <dbReference type="ARBA" id="ARBA00023242"/>
    </source>
</evidence>
<dbReference type="AlphaFoldDB" id="A0A8H7WAL9"/>
<keyword evidence="2" id="KW-0862">Zinc</keyword>
<dbReference type="EMBL" id="JAFJYH010000128">
    <property type="protein sequence ID" value="KAG4418439.1"/>
    <property type="molecule type" value="Genomic_DNA"/>
</dbReference>
<evidence type="ECO:0000256" key="6">
    <source>
        <dbReference type="SAM" id="Coils"/>
    </source>
</evidence>